<dbReference type="PANTHER" id="PTHR12891">
    <property type="entry name" value="DNA REPAIR/TRANSCRIPTION PROTEIN MET18/MMS19"/>
    <property type="match status" value="1"/>
</dbReference>
<keyword evidence="1" id="KW-0234">DNA repair</keyword>
<reference evidence="4" key="1">
    <citation type="submission" date="2022-08" db="EMBL/GenBank/DDBJ databases">
        <title>Novel sulfate-reducing endosymbionts in the free-living metamonad Anaeramoeba.</title>
        <authorList>
            <person name="Jerlstrom-Hultqvist J."/>
            <person name="Cepicka I."/>
            <person name="Gallot-Lavallee L."/>
            <person name="Salas-Leiva D."/>
            <person name="Curtis B.A."/>
            <person name="Zahonova K."/>
            <person name="Pipaliya S."/>
            <person name="Dacks J."/>
            <person name="Roger A.J."/>
        </authorList>
    </citation>
    <scope>NUCLEOTIDE SEQUENCE</scope>
    <source>
        <strain evidence="4">Schooner1</strain>
    </source>
</reference>
<comment type="similarity">
    <text evidence="1">Belongs to the MET18/MMS19 family.</text>
</comment>
<proteinExistence type="inferred from homology"/>
<feature type="domain" description="MMS19 N-terminal" evidence="3">
    <location>
        <begin position="34"/>
        <end position="290"/>
    </location>
</feature>
<feature type="region of interest" description="Disordered" evidence="2">
    <location>
        <begin position="435"/>
        <end position="506"/>
    </location>
</feature>
<gene>
    <name evidence="4" type="ORF">M0813_03663</name>
</gene>
<name>A0ABQ8XSG8_9EUKA</name>
<evidence type="ECO:0000259" key="3">
    <source>
        <dbReference type="Pfam" id="PF14500"/>
    </source>
</evidence>
<comment type="subcellular location">
    <subcellularLocation>
        <location evidence="1">Nucleus</location>
    </subcellularLocation>
</comment>
<comment type="function">
    <text evidence="1">Key component of the cytosolic iron-sulfur protein assembly (CIA) complex, a multiprotein complex that mediates the incorporation of iron-sulfur cluster into apoproteins specifically involved in DNA metabolism and genomic integrity. In the CIA complex, MMS19 acts as an adapter between early-acting CIA components and a subset of cellular target iron-sulfur proteins.</text>
</comment>
<organism evidence="4 5">
    <name type="scientific">Anaeramoeba flamelloides</name>
    <dbReference type="NCBI Taxonomy" id="1746091"/>
    <lineage>
        <taxon>Eukaryota</taxon>
        <taxon>Metamonada</taxon>
        <taxon>Anaeramoebidae</taxon>
        <taxon>Anaeramoeba</taxon>
    </lineage>
</organism>
<dbReference type="InterPro" id="IPR011989">
    <property type="entry name" value="ARM-like"/>
</dbReference>
<dbReference type="InterPro" id="IPR039920">
    <property type="entry name" value="MMS19"/>
</dbReference>
<keyword evidence="1" id="KW-0539">Nucleus</keyword>
<dbReference type="SUPFAM" id="SSF48371">
    <property type="entry name" value="ARM repeat"/>
    <property type="match status" value="2"/>
</dbReference>
<evidence type="ECO:0000313" key="4">
    <source>
        <dbReference type="EMBL" id="KAJ6235516.1"/>
    </source>
</evidence>
<evidence type="ECO:0000256" key="2">
    <source>
        <dbReference type="SAM" id="MobiDB-lite"/>
    </source>
</evidence>
<dbReference type="InterPro" id="IPR016024">
    <property type="entry name" value="ARM-type_fold"/>
</dbReference>
<dbReference type="Gene3D" id="1.25.10.10">
    <property type="entry name" value="Leucine-rich Repeat Variant"/>
    <property type="match status" value="1"/>
</dbReference>
<protein>
    <recommendedName>
        <fullName evidence="1">MMS19 nucleotide excision repair protein</fullName>
    </recommendedName>
</protein>
<evidence type="ECO:0000256" key="1">
    <source>
        <dbReference type="RuleBase" id="RU367072"/>
    </source>
</evidence>
<dbReference type="Pfam" id="PF14500">
    <property type="entry name" value="MMS19_N"/>
    <property type="match status" value="1"/>
</dbReference>
<dbReference type="PANTHER" id="PTHR12891:SF0">
    <property type="entry name" value="MMS19 NUCLEOTIDE EXCISION REPAIR PROTEIN HOMOLOG"/>
    <property type="match status" value="1"/>
</dbReference>
<comment type="caution">
    <text evidence="4">The sequence shown here is derived from an EMBL/GenBank/DDBJ whole genome shotgun (WGS) entry which is preliminary data.</text>
</comment>
<keyword evidence="1" id="KW-0227">DNA damage</keyword>
<dbReference type="Proteomes" id="UP001150062">
    <property type="component" value="Unassembled WGS sequence"/>
</dbReference>
<dbReference type="EMBL" id="JAOAOG010000257">
    <property type="protein sequence ID" value="KAJ6235516.1"/>
    <property type="molecule type" value="Genomic_DNA"/>
</dbReference>
<keyword evidence="5" id="KW-1185">Reference proteome</keyword>
<sequence length="1122" mass="132117">MESIINEIEKQIDRISQSISEDKNLKFEEIIKNFENEMDLNNEKIKIRWISSFTNLIKSNTDEYNKQHLDFIINFYLSKIHDYSVLSTLVEGFLYLINDSSLPNKYTEMILKNILKHVHVQSLWQPARNKFFQLVLTSLKIHLECITQFSKPFLEGVIDFIDGERDPRNLFLTFQIFLKLCNEFPDLIPNQAREMISIISKYYPINFKMPKTLKLNFTLNELNGLIDGCFCAHDSFLNYSLPFLLKKSASHSRETKLKSLNTIKYCLTKFDSESVSNVSTKIFNSLYYELENNATDNEMIKSGVQIISSLINKFTNNDQLKNFFKQNILPKVTKSIFFAKNVQVANVPLKILIKICNHGIIREIVRNFIFPSLILKLEELEKLPAHLAILILKLGKSMLKIHQNVEISELSQQKDQIYQMFKIYSLLPYQTSIFKKEGGGENTNENEKEKEKEKENENENENENEKENEKEKEKENEKEKEKEKENENNMKDGKQQETEKEKEREKEIEIKPEMIKLTKIALRFCTYTATFKNLFEEKIENEIFQQTIDLLDQGLNLKGKLFFLIHNSCIKLLILLGENKQNIPILKKKIISPLIKKYINFYLNNGEKIKPNIDNKMILENEKEKGTGKIKGTKDEIYNQNENENDINLKIISLSSSPLYMEIILNKLIKLIKLENNSILKIIKTFTRIINKGNSIDCQNIINNFFQKNYYNLFLMFLKQPKLFCNFDLDFTNNLLNVLNSQIKIQLFEKIKKILFNPILISNDFKPLNLSTNYFEHFSLFLLSLDQSYLSTVESFEIIFNSLIKFVQINNNPKLYSFFCLTKIFSIYWQNNFKNNKEIISNFLDNTLLKLLKGNDNDNKNNSNNEIKIEMINNYQNYYLFSWIIKSALITNKLDMAKRYWETLLKTISNLQSNTLLLKCSNIIFEKNMEISILQADWEKKIDLFFNIIFPDLQLRYKKSVENDSKNVTNLYLLTISIAINNISTDSFIDKINNIFPIISNLFLILENLPFKSSDNEIQIQIIISFLEILKKLLKDPNSKIEKIISDLIPFILQNTSFSNSMKVRIHSIQLLNLILFSFPKENILKFKKLIIEELKNPINDKKRKVRREARKCRNCWIMMND</sequence>
<evidence type="ECO:0000313" key="5">
    <source>
        <dbReference type="Proteomes" id="UP001150062"/>
    </source>
</evidence>
<accession>A0ABQ8XSG8</accession>
<dbReference type="InterPro" id="IPR029240">
    <property type="entry name" value="MMS19_N"/>
</dbReference>